<dbReference type="InterPro" id="IPR000014">
    <property type="entry name" value="PAS"/>
</dbReference>
<keyword evidence="13" id="KW-1185">Reference proteome</keyword>
<evidence type="ECO:0000313" key="12">
    <source>
        <dbReference type="EMBL" id="TNC52357.1"/>
    </source>
</evidence>
<dbReference type="Gene3D" id="1.10.287.130">
    <property type="match status" value="1"/>
</dbReference>
<dbReference type="PANTHER" id="PTHR43304:SF1">
    <property type="entry name" value="PAC DOMAIN-CONTAINING PROTEIN"/>
    <property type="match status" value="1"/>
</dbReference>
<dbReference type="AlphaFoldDB" id="A0A5C4N192"/>
<dbReference type="InterPro" id="IPR005467">
    <property type="entry name" value="His_kinase_dom"/>
</dbReference>
<dbReference type="FunFam" id="3.30.450.20:FF:000099">
    <property type="entry name" value="Sensory box sensor histidine kinase"/>
    <property type="match status" value="1"/>
</dbReference>
<dbReference type="InterPro" id="IPR003018">
    <property type="entry name" value="GAF"/>
</dbReference>
<evidence type="ECO:0000259" key="8">
    <source>
        <dbReference type="PROSITE" id="PS50109"/>
    </source>
</evidence>
<dbReference type="SMART" id="SM00065">
    <property type="entry name" value="GAF"/>
    <property type="match status" value="1"/>
</dbReference>
<dbReference type="InterPro" id="IPR001789">
    <property type="entry name" value="Sig_transdc_resp-reg_receiver"/>
</dbReference>
<dbReference type="InterPro" id="IPR035965">
    <property type="entry name" value="PAS-like_dom_sf"/>
</dbReference>
<dbReference type="InterPro" id="IPR052162">
    <property type="entry name" value="Sensor_kinase/Photoreceptor"/>
</dbReference>
<dbReference type="PROSITE" id="PS50113">
    <property type="entry name" value="PAC"/>
    <property type="match status" value="1"/>
</dbReference>
<dbReference type="CDD" id="cd00082">
    <property type="entry name" value="HisKA"/>
    <property type="match status" value="1"/>
</dbReference>
<evidence type="ECO:0000256" key="6">
    <source>
        <dbReference type="PROSITE-ProRule" id="PRU00169"/>
    </source>
</evidence>
<reference evidence="12 13" key="1">
    <citation type="submission" date="2019-06" db="EMBL/GenBank/DDBJ databases">
        <title>YIM 131921 draft genome.</title>
        <authorList>
            <person name="Jiang L."/>
        </authorList>
    </citation>
    <scope>NUCLEOTIDE SEQUENCE [LARGE SCALE GENOMIC DNA]</scope>
    <source>
        <strain evidence="12 13">YIM 131921</strain>
    </source>
</reference>
<dbReference type="Gene3D" id="3.30.450.20">
    <property type="entry name" value="PAS domain"/>
    <property type="match status" value="3"/>
</dbReference>
<dbReference type="InterPro" id="IPR003594">
    <property type="entry name" value="HATPase_dom"/>
</dbReference>
<dbReference type="NCBIfam" id="TIGR00229">
    <property type="entry name" value="sensory_box"/>
    <property type="match status" value="3"/>
</dbReference>
<feature type="region of interest" description="Disordered" evidence="7">
    <location>
        <begin position="1"/>
        <end position="72"/>
    </location>
</feature>
<dbReference type="InterPro" id="IPR029016">
    <property type="entry name" value="GAF-like_dom_sf"/>
</dbReference>
<dbReference type="SUPFAM" id="SSF55781">
    <property type="entry name" value="GAF domain-like"/>
    <property type="match status" value="1"/>
</dbReference>
<feature type="modified residue" description="4-aspartylphosphate" evidence="6">
    <location>
        <position position="940"/>
    </location>
</feature>
<name>A0A5C4N192_9RHOB</name>
<accession>A0A5C4N192</accession>
<dbReference type="SMART" id="SM00387">
    <property type="entry name" value="HATPase_c"/>
    <property type="match status" value="1"/>
</dbReference>
<evidence type="ECO:0000259" key="11">
    <source>
        <dbReference type="PROSITE" id="PS50113"/>
    </source>
</evidence>
<dbReference type="Pfam" id="PF00072">
    <property type="entry name" value="Response_reg"/>
    <property type="match status" value="1"/>
</dbReference>
<feature type="domain" description="PAC" evidence="11">
    <location>
        <begin position="280"/>
        <end position="332"/>
    </location>
</feature>
<dbReference type="Gene3D" id="3.40.50.2300">
    <property type="match status" value="1"/>
</dbReference>
<dbReference type="SMART" id="SM00448">
    <property type="entry name" value="REC"/>
    <property type="match status" value="1"/>
</dbReference>
<dbReference type="InterPro" id="IPR013656">
    <property type="entry name" value="PAS_4"/>
</dbReference>
<dbReference type="SUPFAM" id="SSF55874">
    <property type="entry name" value="ATPase domain of HSP90 chaperone/DNA topoisomerase II/histidine kinase"/>
    <property type="match status" value="1"/>
</dbReference>
<dbReference type="EC" id="2.7.13.3" evidence="2"/>
<dbReference type="InterPro" id="IPR001610">
    <property type="entry name" value="PAC"/>
</dbReference>
<evidence type="ECO:0000256" key="2">
    <source>
        <dbReference type="ARBA" id="ARBA00012438"/>
    </source>
</evidence>
<dbReference type="SMART" id="SM00086">
    <property type="entry name" value="PAC"/>
    <property type="match status" value="2"/>
</dbReference>
<feature type="domain" description="PAS" evidence="10">
    <location>
        <begin position="524"/>
        <end position="579"/>
    </location>
</feature>
<feature type="compositionally biased region" description="Basic and acidic residues" evidence="7">
    <location>
        <begin position="49"/>
        <end position="61"/>
    </location>
</feature>
<feature type="domain" description="PAS" evidence="10">
    <location>
        <begin position="207"/>
        <end position="262"/>
    </location>
</feature>
<dbReference type="EMBL" id="VDFU01000002">
    <property type="protein sequence ID" value="TNC52357.1"/>
    <property type="molecule type" value="Genomic_DNA"/>
</dbReference>
<dbReference type="Gene3D" id="3.30.450.40">
    <property type="match status" value="1"/>
</dbReference>
<dbReference type="OrthoDB" id="9796100at2"/>
<dbReference type="Pfam" id="PF01590">
    <property type="entry name" value="GAF"/>
    <property type="match status" value="1"/>
</dbReference>
<dbReference type="InterPro" id="IPR036097">
    <property type="entry name" value="HisK_dim/P_sf"/>
</dbReference>
<proteinExistence type="predicted"/>
<keyword evidence="4" id="KW-0808">Transferase</keyword>
<evidence type="ECO:0000259" key="9">
    <source>
        <dbReference type="PROSITE" id="PS50110"/>
    </source>
</evidence>
<dbReference type="Pfam" id="PF08448">
    <property type="entry name" value="PAS_4"/>
    <property type="match status" value="1"/>
</dbReference>
<dbReference type="SUPFAM" id="SSF52172">
    <property type="entry name" value="CheY-like"/>
    <property type="match status" value="1"/>
</dbReference>
<dbReference type="PROSITE" id="PS50109">
    <property type="entry name" value="HIS_KIN"/>
    <property type="match status" value="1"/>
</dbReference>
<dbReference type="Proteomes" id="UP000305887">
    <property type="component" value="Unassembled WGS sequence"/>
</dbReference>
<protein>
    <recommendedName>
        <fullName evidence="2">histidine kinase</fullName>
        <ecNumber evidence="2">2.7.13.3</ecNumber>
    </recommendedName>
</protein>
<gene>
    <name evidence="12" type="ORF">FHG66_02105</name>
</gene>
<sequence>MDSHVLGGCHEFVGNPESGSRQGGPEPDRGRPGLPWIRSTLTPQPGEPATRDGNDGMDQRDTQGSPASDAGLEQLVVRLRDAEDRLRAVTQQVRIGLAVTGPDHRYRFANQAYADLLRLPTGDLVGQRVADVLPEVYETQIRPRLDRALTGETVSYELVTPAHGELQERRYAVTYQPGREESGEPEVTVVVQDITEQATTARRLRDSEERFRAAVQAVQGVVWTNDAEGRMSGEQPGWAALTGQTEDEYQGYGWSSAVHPDDAQPSIMAWTRAVSLREPFIFEHRVKTRGGEYRRFAIRALPLLGPDGSIREWVGVHTDVTEQRARERRDAFLLALEDLLGRAATPEEASAGASELLGRSLDAGRVTYAEIDEATDSLTVSREYLAAGMPSAAGTYPLSGLGPALDHYRRGQPIIVTDSRQDPRTAAFAARPDTLAMRTRAMLDMPLVRQGRLVAILAVNHPAPREWTREEVELVRATAERTWDAFERTRAEARIRELNATLERRVSEAVNERNRLWAVSEDLFVTADFTGRLLEVSESWTRLLGWDRETLLRDGYVHLIHPDDLDLARDQLEALQRSGRSVSYENRVLKQDGEWRLIDWTLNMEPDGGRLYGVGRDITRERAQTQALAEVQAQLHEVQKLESIGQLTGGVAHDFNNLLTPIVGALDILSRRVTDDRAQRLITGALQSADRAKTLIQRLLAFARRQTLQPQAVVPAKLVLGMRDLIERSLGPLIEVRLDLPADLPSILVDPNQLELALLNLSLNAHDAMPDGGRLSIAARVMDVGTRTRSGLAPGRYVRLMVSDTGSGMDADTLKRAIEPFFSTKAVGRGTGLGLSMVHGLAAQSGGLFELESRPGEGTTAALWLPVADEQPKAEAVQPHEWLGTGRSVKVLLVDDEDAVRTVAAEGMRELGYEVVEAVNAATALELVGNGLRADIVVTDHMMPGMTGADLAGELRRQQPSLPVLLITGYAHLSPERARGLPVLPKPFRPVELAATLSEMLAAAGR</sequence>
<evidence type="ECO:0000256" key="3">
    <source>
        <dbReference type="ARBA" id="ARBA00022553"/>
    </source>
</evidence>
<dbReference type="PANTHER" id="PTHR43304">
    <property type="entry name" value="PHYTOCHROME-LIKE PROTEIN CPH1"/>
    <property type="match status" value="1"/>
</dbReference>
<evidence type="ECO:0000313" key="13">
    <source>
        <dbReference type="Proteomes" id="UP000305887"/>
    </source>
</evidence>
<dbReference type="InterPro" id="IPR003661">
    <property type="entry name" value="HisK_dim/P_dom"/>
</dbReference>
<dbReference type="InterPro" id="IPR036890">
    <property type="entry name" value="HATPase_C_sf"/>
</dbReference>
<evidence type="ECO:0000256" key="5">
    <source>
        <dbReference type="ARBA" id="ARBA00022777"/>
    </source>
</evidence>
<keyword evidence="3 6" id="KW-0597">Phosphoprotein</keyword>
<dbReference type="SUPFAM" id="SSF47384">
    <property type="entry name" value="Homodimeric domain of signal transducing histidine kinase"/>
    <property type="match status" value="1"/>
</dbReference>
<dbReference type="Pfam" id="PF08447">
    <property type="entry name" value="PAS_3"/>
    <property type="match status" value="2"/>
</dbReference>
<evidence type="ECO:0000256" key="7">
    <source>
        <dbReference type="SAM" id="MobiDB-lite"/>
    </source>
</evidence>
<dbReference type="InterPro" id="IPR011006">
    <property type="entry name" value="CheY-like_superfamily"/>
</dbReference>
<dbReference type="PROSITE" id="PS50110">
    <property type="entry name" value="RESPONSE_REGULATORY"/>
    <property type="match status" value="1"/>
</dbReference>
<feature type="domain" description="Response regulatory" evidence="9">
    <location>
        <begin position="890"/>
        <end position="1001"/>
    </location>
</feature>
<dbReference type="Pfam" id="PF00512">
    <property type="entry name" value="HisKA"/>
    <property type="match status" value="1"/>
</dbReference>
<dbReference type="SMART" id="SM00388">
    <property type="entry name" value="HisKA"/>
    <property type="match status" value="1"/>
</dbReference>
<organism evidence="12 13">
    <name type="scientific">Rubellimicrobium rubrum</name>
    <dbReference type="NCBI Taxonomy" id="2585369"/>
    <lineage>
        <taxon>Bacteria</taxon>
        <taxon>Pseudomonadati</taxon>
        <taxon>Pseudomonadota</taxon>
        <taxon>Alphaproteobacteria</taxon>
        <taxon>Rhodobacterales</taxon>
        <taxon>Roseobacteraceae</taxon>
        <taxon>Rubellimicrobium</taxon>
    </lineage>
</organism>
<comment type="caution">
    <text evidence="12">The sequence shown here is derived from an EMBL/GenBank/DDBJ whole genome shotgun (WGS) entry which is preliminary data.</text>
</comment>
<dbReference type="Pfam" id="PF02518">
    <property type="entry name" value="HATPase_c"/>
    <property type="match status" value="1"/>
</dbReference>
<dbReference type="PRINTS" id="PR00344">
    <property type="entry name" value="BCTRLSENSOR"/>
</dbReference>
<feature type="domain" description="Histidine kinase" evidence="8">
    <location>
        <begin position="650"/>
        <end position="869"/>
    </location>
</feature>
<evidence type="ECO:0000256" key="4">
    <source>
        <dbReference type="ARBA" id="ARBA00022679"/>
    </source>
</evidence>
<dbReference type="GO" id="GO:0000155">
    <property type="term" value="F:phosphorelay sensor kinase activity"/>
    <property type="evidence" value="ECO:0007669"/>
    <property type="project" value="InterPro"/>
</dbReference>
<dbReference type="CDD" id="cd00130">
    <property type="entry name" value="PAS"/>
    <property type="match status" value="3"/>
</dbReference>
<evidence type="ECO:0000259" key="10">
    <source>
        <dbReference type="PROSITE" id="PS50112"/>
    </source>
</evidence>
<dbReference type="Gene3D" id="3.30.565.10">
    <property type="entry name" value="Histidine kinase-like ATPase, C-terminal domain"/>
    <property type="match status" value="1"/>
</dbReference>
<keyword evidence="5" id="KW-0418">Kinase</keyword>
<dbReference type="SMART" id="SM00091">
    <property type="entry name" value="PAS"/>
    <property type="match status" value="3"/>
</dbReference>
<comment type="catalytic activity">
    <reaction evidence="1">
        <text>ATP + protein L-histidine = ADP + protein N-phospho-L-histidine.</text>
        <dbReference type="EC" id="2.7.13.3"/>
    </reaction>
</comment>
<dbReference type="InterPro" id="IPR000700">
    <property type="entry name" value="PAS-assoc_C"/>
</dbReference>
<dbReference type="InterPro" id="IPR004358">
    <property type="entry name" value="Sig_transdc_His_kin-like_C"/>
</dbReference>
<dbReference type="SUPFAM" id="SSF55785">
    <property type="entry name" value="PYP-like sensor domain (PAS domain)"/>
    <property type="match status" value="3"/>
</dbReference>
<dbReference type="InterPro" id="IPR013655">
    <property type="entry name" value="PAS_fold_3"/>
</dbReference>
<dbReference type="PROSITE" id="PS50112">
    <property type="entry name" value="PAS"/>
    <property type="match status" value="2"/>
</dbReference>
<evidence type="ECO:0000256" key="1">
    <source>
        <dbReference type="ARBA" id="ARBA00000085"/>
    </source>
</evidence>